<name>A0A1Z5KRH9_FISSO</name>
<accession>A0A1Z5KRH9</accession>
<comment type="caution">
    <text evidence="1">The sequence shown here is derived from an EMBL/GenBank/DDBJ whole genome shotgun (WGS) entry which is preliminary data.</text>
</comment>
<dbReference type="Proteomes" id="UP000198406">
    <property type="component" value="Unassembled WGS sequence"/>
</dbReference>
<evidence type="ECO:0000313" key="1">
    <source>
        <dbReference type="EMBL" id="GAX28705.1"/>
    </source>
</evidence>
<keyword evidence="2" id="KW-1185">Reference proteome</keyword>
<gene>
    <name evidence="1" type="ORF">FisN_33Hh018</name>
</gene>
<proteinExistence type="predicted"/>
<protein>
    <submittedName>
        <fullName evidence="1">Uncharacterized protein</fullName>
    </submittedName>
</protein>
<organism evidence="1 2">
    <name type="scientific">Fistulifera solaris</name>
    <name type="common">Oleaginous diatom</name>
    <dbReference type="NCBI Taxonomy" id="1519565"/>
    <lineage>
        <taxon>Eukaryota</taxon>
        <taxon>Sar</taxon>
        <taxon>Stramenopiles</taxon>
        <taxon>Ochrophyta</taxon>
        <taxon>Bacillariophyta</taxon>
        <taxon>Bacillariophyceae</taxon>
        <taxon>Bacillariophycidae</taxon>
        <taxon>Naviculales</taxon>
        <taxon>Naviculaceae</taxon>
        <taxon>Fistulifera</taxon>
    </lineage>
</organism>
<dbReference type="AlphaFoldDB" id="A0A1Z5KRH9"/>
<sequence>MATSDKNGPLLELIPEAQLKPPVPKVYGSEPISTYKFRSAPTLNDLHQMTEETRTWSIWQENDTLIVTDGVVEELHGHLRCSDHHLIRLTDGDKCLSFFSGSLFCSVVGKSDEAIAETAAFLWSLDVENEFACIRTFGETFDFSVVSLDQLRLLFQPPPRTRPLIMTLSNISPAQSVFLARYECPMYLEFMHNSFSSNFSDGGEAFVESLLERRSWFGNLFLEGEESDVFYRLLQVKAINTMEVKFSQETSQDVPLILSASAKRLKFRFHAIPVLDVDWSTVDIVPKDLAIWLPCSKPVQCDFTVSLLRRIAEVGSLVKLDFELYYSNCVPAIITEALKQAVDGNQSLMELQVRQNVFECTEEWEALLKTMEHHESLRRFVVNTYPKDIDPDYSMLKQLLKRNQYIEVIACIGGRPTDGGEVDRLYAFNHFFRNLRHLKRLPLSFLSTLVGTILINSAGNDFPRSALVIGNHTDALCELIQYAS</sequence>
<evidence type="ECO:0000313" key="2">
    <source>
        <dbReference type="Proteomes" id="UP000198406"/>
    </source>
</evidence>
<dbReference type="EMBL" id="BDSP01000278">
    <property type="protein sequence ID" value="GAX28705.1"/>
    <property type="molecule type" value="Genomic_DNA"/>
</dbReference>
<dbReference type="InParanoid" id="A0A1Z5KRH9"/>
<reference evidence="1 2" key="1">
    <citation type="journal article" date="2015" name="Plant Cell">
        <title>Oil accumulation by the oleaginous diatom Fistulifera solaris as revealed by the genome and transcriptome.</title>
        <authorList>
            <person name="Tanaka T."/>
            <person name="Maeda Y."/>
            <person name="Veluchamy A."/>
            <person name="Tanaka M."/>
            <person name="Abida H."/>
            <person name="Marechal E."/>
            <person name="Bowler C."/>
            <person name="Muto M."/>
            <person name="Sunaga Y."/>
            <person name="Tanaka M."/>
            <person name="Yoshino T."/>
            <person name="Taniguchi T."/>
            <person name="Fukuda Y."/>
            <person name="Nemoto M."/>
            <person name="Matsumoto M."/>
            <person name="Wong P.S."/>
            <person name="Aburatani S."/>
            <person name="Fujibuchi W."/>
        </authorList>
    </citation>
    <scope>NUCLEOTIDE SEQUENCE [LARGE SCALE GENOMIC DNA]</scope>
    <source>
        <strain evidence="1 2">JPCC DA0580</strain>
    </source>
</reference>